<comment type="caution">
    <text evidence="2">The sequence shown here is derived from an EMBL/GenBank/DDBJ whole genome shotgun (WGS) entry which is preliminary data.</text>
</comment>
<evidence type="ECO:0000313" key="3">
    <source>
        <dbReference type="Proteomes" id="UP000315226"/>
    </source>
</evidence>
<proteinExistence type="predicted"/>
<keyword evidence="3" id="KW-1185">Reference proteome</keyword>
<gene>
    <name evidence="2" type="ORF">SGA01_34450</name>
</gene>
<evidence type="ECO:0000256" key="1">
    <source>
        <dbReference type="SAM" id="MobiDB-lite"/>
    </source>
</evidence>
<dbReference type="Proteomes" id="UP000315226">
    <property type="component" value="Unassembled WGS sequence"/>
</dbReference>
<organism evidence="2 3">
    <name type="scientific">Streptomyces gardneri</name>
    <dbReference type="NCBI Taxonomy" id="66892"/>
    <lineage>
        <taxon>Bacteria</taxon>
        <taxon>Bacillati</taxon>
        <taxon>Actinomycetota</taxon>
        <taxon>Actinomycetes</taxon>
        <taxon>Kitasatosporales</taxon>
        <taxon>Streptomycetaceae</taxon>
        <taxon>Streptomyces</taxon>
    </lineage>
</organism>
<dbReference type="AlphaFoldDB" id="A0A4Y3RPQ9"/>
<protein>
    <submittedName>
        <fullName evidence="2">Uncharacterized protein</fullName>
    </submittedName>
</protein>
<feature type="region of interest" description="Disordered" evidence="1">
    <location>
        <begin position="1"/>
        <end position="47"/>
    </location>
</feature>
<accession>A0A4Y3RPQ9</accession>
<name>A0A4Y3RPQ9_9ACTN</name>
<feature type="compositionally biased region" description="Acidic residues" evidence="1">
    <location>
        <begin position="12"/>
        <end position="23"/>
    </location>
</feature>
<sequence>MVQGPDVRGDEQELEGEDADDEQGGSGGDGAFQFIDETHAPQAPGRRVFPQVGGVRMADMGGGGVSRVRVIVRTFEMR</sequence>
<reference evidence="2 3" key="1">
    <citation type="submission" date="2019-06" db="EMBL/GenBank/DDBJ databases">
        <title>Whole genome shotgun sequence of Streptomyces gardneri NBRC 12865.</title>
        <authorList>
            <person name="Hosoyama A."/>
            <person name="Uohara A."/>
            <person name="Ohji S."/>
            <person name="Ichikawa N."/>
        </authorList>
    </citation>
    <scope>NUCLEOTIDE SEQUENCE [LARGE SCALE GENOMIC DNA]</scope>
    <source>
        <strain evidence="2 3">NBRC 12865</strain>
    </source>
</reference>
<evidence type="ECO:0000313" key="2">
    <source>
        <dbReference type="EMBL" id="GEB57840.1"/>
    </source>
</evidence>
<dbReference type="EMBL" id="BJMN01000021">
    <property type="protein sequence ID" value="GEB57840.1"/>
    <property type="molecule type" value="Genomic_DNA"/>
</dbReference>